<sequence length="73" mass="8352">MRAGLVNRNVLLKEWSGGAIFSTDEESGLAEDHRLLVHEKKACSHVFFCFQAAVWDCERRPTGLQLERKVNYS</sequence>
<evidence type="ECO:0000313" key="1">
    <source>
        <dbReference type="EMBL" id="CCX15847.1"/>
    </source>
</evidence>
<proteinExistence type="predicted"/>
<dbReference type="Proteomes" id="UP000018144">
    <property type="component" value="Unassembled WGS sequence"/>
</dbReference>
<protein>
    <submittedName>
        <fullName evidence="1">Uncharacterized protein</fullName>
    </submittedName>
</protein>
<gene>
    <name evidence="1" type="ORF">PCON_02306</name>
</gene>
<organism evidence="1 2">
    <name type="scientific">Pyronema omphalodes (strain CBS 100304)</name>
    <name type="common">Pyronema confluens</name>
    <dbReference type="NCBI Taxonomy" id="1076935"/>
    <lineage>
        <taxon>Eukaryota</taxon>
        <taxon>Fungi</taxon>
        <taxon>Dikarya</taxon>
        <taxon>Ascomycota</taxon>
        <taxon>Pezizomycotina</taxon>
        <taxon>Pezizomycetes</taxon>
        <taxon>Pezizales</taxon>
        <taxon>Pyronemataceae</taxon>
        <taxon>Pyronema</taxon>
    </lineage>
</organism>
<name>U4LA60_PYROM</name>
<dbReference type="EMBL" id="HF936264">
    <property type="protein sequence ID" value="CCX15847.1"/>
    <property type="molecule type" value="Genomic_DNA"/>
</dbReference>
<keyword evidence="2" id="KW-1185">Reference proteome</keyword>
<accession>U4LA60</accession>
<reference evidence="1 2" key="1">
    <citation type="journal article" date="2013" name="PLoS Genet.">
        <title>The genome and development-dependent transcriptomes of Pyronema confluens: a window into fungal evolution.</title>
        <authorList>
            <person name="Traeger S."/>
            <person name="Altegoer F."/>
            <person name="Freitag M."/>
            <person name="Gabaldon T."/>
            <person name="Kempken F."/>
            <person name="Kumar A."/>
            <person name="Marcet-Houben M."/>
            <person name="Poggeler S."/>
            <person name="Stajich J.E."/>
            <person name="Nowrousian M."/>
        </authorList>
    </citation>
    <scope>NUCLEOTIDE SEQUENCE [LARGE SCALE GENOMIC DNA]</scope>
    <source>
        <strain evidence="2">CBS 100304</strain>
        <tissue evidence="1">Vegetative mycelium</tissue>
    </source>
</reference>
<dbReference type="AlphaFoldDB" id="U4LA60"/>
<evidence type="ECO:0000313" key="2">
    <source>
        <dbReference type="Proteomes" id="UP000018144"/>
    </source>
</evidence>